<dbReference type="Proteomes" id="UP000610203">
    <property type="component" value="Unassembled WGS sequence"/>
</dbReference>
<evidence type="ECO:0000313" key="2">
    <source>
        <dbReference type="Proteomes" id="UP000610203"/>
    </source>
</evidence>
<accession>A0ABQ3GW96</accession>
<protein>
    <submittedName>
        <fullName evidence="1">Uncharacterized protein</fullName>
    </submittedName>
</protein>
<dbReference type="EMBL" id="BMZR01000005">
    <property type="protein sequence ID" value="GHD36143.1"/>
    <property type="molecule type" value="Genomic_DNA"/>
</dbReference>
<dbReference type="RefSeq" id="WP_189586150.1">
    <property type="nucleotide sequence ID" value="NZ_BMZR01000005.1"/>
</dbReference>
<gene>
    <name evidence="1" type="ORF">GCM10016272_23160</name>
</gene>
<comment type="caution">
    <text evidence="1">The sequence shown here is derived from an EMBL/GenBank/DDBJ whole genome shotgun (WGS) entry which is preliminary data.</text>
</comment>
<reference evidence="2" key="1">
    <citation type="journal article" date="2019" name="Int. J. Syst. Evol. Microbiol.">
        <title>The Global Catalogue of Microorganisms (GCM) 10K type strain sequencing project: providing services to taxonomists for standard genome sequencing and annotation.</title>
        <authorList>
            <consortium name="The Broad Institute Genomics Platform"/>
            <consortium name="The Broad Institute Genome Sequencing Center for Infectious Disease"/>
            <person name="Wu L."/>
            <person name="Ma J."/>
        </authorList>
    </citation>
    <scope>NUCLEOTIDE SEQUENCE [LARGE SCALE GENOMIC DNA]</scope>
    <source>
        <strain evidence="2">KCTC 42280</strain>
    </source>
</reference>
<evidence type="ECO:0000313" key="1">
    <source>
        <dbReference type="EMBL" id="GHD36143.1"/>
    </source>
</evidence>
<name>A0ABQ3GW96_9GAMM</name>
<keyword evidence="2" id="KW-1185">Reference proteome</keyword>
<organism evidence="1 2">
    <name type="scientific">Psychrobacter glaciei</name>
    <dbReference type="NCBI Taxonomy" id="619771"/>
    <lineage>
        <taxon>Bacteria</taxon>
        <taxon>Pseudomonadati</taxon>
        <taxon>Pseudomonadota</taxon>
        <taxon>Gammaproteobacteria</taxon>
        <taxon>Moraxellales</taxon>
        <taxon>Moraxellaceae</taxon>
        <taxon>Psychrobacter</taxon>
    </lineage>
</organism>
<sequence>MSTPTLASLDRSLYPQVWEQQTFTDAHSLLIAMLTGNIKTDAKAFSDAFTRQLLANDTYQQWINFTVFGGYLQRQFMAFYRQTEDSFNTDMPALFRREFIRHAQYLPLTQTLFLAGDMPKIARFDKLLTTTVNPATAVLNAQQAHKKSAMNRSVAVINQITVVGRQVMGFPIRHNRRTSERTRNEVLILDFQELRLVNELTIEDIKKSNIDETMLLRYYELR</sequence>
<proteinExistence type="predicted"/>